<dbReference type="GO" id="GO:0003677">
    <property type="term" value="F:DNA binding"/>
    <property type="evidence" value="ECO:0007669"/>
    <property type="project" value="UniProtKB-UniRule"/>
</dbReference>
<keyword evidence="1 2" id="KW-0238">DNA-binding</keyword>
<dbReference type="SUPFAM" id="SSF82607">
    <property type="entry name" value="YbaB-like"/>
    <property type="match status" value="1"/>
</dbReference>
<comment type="subunit">
    <text evidence="2">Homodimer.</text>
</comment>
<dbReference type="AlphaFoldDB" id="A0A6L5GSZ7"/>
<reference evidence="4" key="1">
    <citation type="journal article" date="2020" name="Appl. Environ. Microbiol.">
        <title>Medium-Chain Fatty Acid Synthesis by 'Candidatus Weimeria bifida' gen. nov., sp. nov., and 'Candidatus Pseudoramibacter fermentans' sp. nov.</title>
        <authorList>
            <person name="Scarborough M.J."/>
            <person name="Myers K.S."/>
            <person name="Donohue T.J."/>
            <person name="Noguera D.R."/>
        </authorList>
    </citation>
    <scope>NUCLEOTIDE SEQUENCE</scope>
    <source>
        <strain evidence="4">EUB1.1</strain>
    </source>
</reference>
<feature type="compositionally biased region" description="Low complexity" evidence="3">
    <location>
        <begin position="15"/>
        <end position="28"/>
    </location>
</feature>
<evidence type="ECO:0000256" key="1">
    <source>
        <dbReference type="ARBA" id="ARBA00023125"/>
    </source>
</evidence>
<dbReference type="EMBL" id="VOGB01000005">
    <property type="protein sequence ID" value="MQM73391.1"/>
    <property type="molecule type" value="Genomic_DNA"/>
</dbReference>
<dbReference type="Pfam" id="PF02575">
    <property type="entry name" value="YbaB_DNA_bd"/>
    <property type="match status" value="1"/>
</dbReference>
<sequence>MGKMKRRAPRGGGKMNQKNMMKQLQKMQSEMAQAQANLEEQEVQGTAGGGAVTVTMDGAKRVKAVHIDPDVIDEDDIEMLEDLIVAAVNEAGTQVDALTSDQMGQLTQGINIPGLS</sequence>
<keyword evidence="5" id="KW-1185">Reference proteome</keyword>
<dbReference type="InterPro" id="IPR036894">
    <property type="entry name" value="YbaB-like_sf"/>
</dbReference>
<keyword evidence="2" id="KW-0963">Cytoplasm</keyword>
<dbReference type="GO" id="GO:0005829">
    <property type="term" value="C:cytosol"/>
    <property type="evidence" value="ECO:0007669"/>
    <property type="project" value="TreeGrafter"/>
</dbReference>
<evidence type="ECO:0000313" key="5">
    <source>
        <dbReference type="Proteomes" id="UP000473648"/>
    </source>
</evidence>
<feature type="region of interest" description="Disordered" evidence="3">
    <location>
        <begin position="1"/>
        <end position="47"/>
    </location>
</feature>
<gene>
    <name evidence="4" type="ORF">FRC53_08285</name>
</gene>
<comment type="caution">
    <text evidence="4">The sequence shown here is derived from an EMBL/GenBank/DDBJ whole genome shotgun (WGS) entry which is preliminary data.</text>
</comment>
<organism evidence="4 5">
    <name type="scientific">Candidatus Pseudoramibacter fermentans</name>
    <dbReference type="NCBI Taxonomy" id="2594427"/>
    <lineage>
        <taxon>Bacteria</taxon>
        <taxon>Bacillati</taxon>
        <taxon>Bacillota</taxon>
        <taxon>Clostridia</taxon>
        <taxon>Eubacteriales</taxon>
        <taxon>Eubacteriaceae</taxon>
        <taxon>Pseudoramibacter</taxon>
    </lineage>
</organism>
<name>A0A6L5GSZ7_9FIRM</name>
<proteinExistence type="inferred from homology"/>
<evidence type="ECO:0000313" key="4">
    <source>
        <dbReference type="EMBL" id="MQM73391.1"/>
    </source>
</evidence>
<comment type="subcellular location">
    <subcellularLocation>
        <location evidence="2">Cytoplasm</location>
        <location evidence="2">Nucleoid</location>
    </subcellularLocation>
</comment>
<dbReference type="PIRSF" id="PIRSF004555">
    <property type="entry name" value="UCP004555"/>
    <property type="match status" value="1"/>
</dbReference>
<dbReference type="Gene3D" id="3.30.1310.10">
    <property type="entry name" value="Nucleoid-associated protein YbaB-like domain"/>
    <property type="match status" value="1"/>
</dbReference>
<dbReference type="PANTHER" id="PTHR33449">
    <property type="entry name" value="NUCLEOID-ASSOCIATED PROTEIN YBAB"/>
    <property type="match status" value="1"/>
</dbReference>
<comment type="similarity">
    <text evidence="2">Belongs to the YbaB/EbfC family.</text>
</comment>
<dbReference type="PANTHER" id="PTHR33449:SF1">
    <property type="entry name" value="NUCLEOID-ASSOCIATED PROTEIN YBAB"/>
    <property type="match status" value="1"/>
</dbReference>
<dbReference type="Proteomes" id="UP000473648">
    <property type="component" value="Unassembled WGS sequence"/>
</dbReference>
<evidence type="ECO:0000256" key="2">
    <source>
        <dbReference type="HAMAP-Rule" id="MF_00274"/>
    </source>
</evidence>
<dbReference type="InterPro" id="IPR004401">
    <property type="entry name" value="YbaB/EbfC"/>
</dbReference>
<comment type="function">
    <text evidence="2">Binds to DNA and alters its conformation. May be involved in regulation of gene expression, nucleoid organization and DNA protection.</text>
</comment>
<protein>
    <recommendedName>
        <fullName evidence="2">Nucleoid-associated protein FRC53_08285</fullName>
    </recommendedName>
</protein>
<evidence type="ECO:0000256" key="3">
    <source>
        <dbReference type="SAM" id="MobiDB-lite"/>
    </source>
</evidence>
<dbReference type="HAMAP" id="MF_00274">
    <property type="entry name" value="DNA_YbaB_EbfC"/>
    <property type="match status" value="1"/>
</dbReference>
<dbReference type="GO" id="GO:0043590">
    <property type="term" value="C:bacterial nucleoid"/>
    <property type="evidence" value="ECO:0007669"/>
    <property type="project" value="UniProtKB-UniRule"/>
</dbReference>
<dbReference type="NCBIfam" id="TIGR00103">
    <property type="entry name" value="DNA_YbaB_EbfC"/>
    <property type="match status" value="1"/>
</dbReference>
<accession>A0A6L5GSZ7</accession>